<feature type="region of interest" description="Disordered" evidence="8">
    <location>
        <begin position="223"/>
        <end position="286"/>
    </location>
</feature>
<dbReference type="Proteomes" id="UP000281553">
    <property type="component" value="Unassembled WGS sequence"/>
</dbReference>
<gene>
    <name evidence="10" type="ORF">DILT_LOCUS11249</name>
</gene>
<evidence type="ECO:0000256" key="3">
    <source>
        <dbReference type="ARBA" id="ARBA00022530"/>
    </source>
</evidence>
<dbReference type="OrthoDB" id="10071882at2759"/>
<accession>A0A3P7LZC1</accession>
<evidence type="ECO:0000313" key="10">
    <source>
        <dbReference type="EMBL" id="VDN15418.1"/>
    </source>
</evidence>
<keyword evidence="3" id="KW-0272">Extracellular matrix</keyword>
<name>A0A3P7LZC1_DIBLA</name>
<evidence type="ECO:0000256" key="4">
    <source>
        <dbReference type="ARBA" id="ARBA00022737"/>
    </source>
</evidence>
<evidence type="ECO:0000256" key="8">
    <source>
        <dbReference type="SAM" id="MobiDB-lite"/>
    </source>
</evidence>
<dbReference type="PANTHER" id="PTHR24637">
    <property type="entry name" value="COLLAGEN"/>
    <property type="match status" value="1"/>
</dbReference>
<dbReference type="Pfam" id="PF01391">
    <property type="entry name" value="Collagen"/>
    <property type="match status" value="1"/>
</dbReference>
<evidence type="ECO:0000313" key="11">
    <source>
        <dbReference type="Proteomes" id="UP000281553"/>
    </source>
</evidence>
<dbReference type="SUPFAM" id="SSF56436">
    <property type="entry name" value="C-type lectin-like"/>
    <property type="match status" value="2"/>
</dbReference>
<keyword evidence="4" id="KW-0677">Repeat</keyword>
<sequence>MNYSAILFARHFQAPEDNYTCPKGTQFLYEGYSYLMGGGTDHLFNMDLERSYWLATLKPRSEEPMPIEEIDGRIARCVVCEAPTNVFAFHSQTSTLPSCPNTWTELWAGVSLVLHTSGGFGGGQGLSSPGSCMEQFHYSPVLECNNNAGTCHYWNDAKVYYLRAIPSGNNTQFVKPVGQTLKAAEGPVVDNLSKCRQFAGSIECSMDCYYDKCRCVAPQGPLGPPGPRGQPGRPGPKGYPGELGPFGPKGVRGPPGDDGLEGPPGERGPAGDFGPPGKHGDYVSCP</sequence>
<feature type="domain" description="Collagen IV NC1" evidence="9">
    <location>
        <begin position="49"/>
        <end position="202"/>
    </location>
</feature>
<dbReference type="SMART" id="SM00111">
    <property type="entry name" value="C4"/>
    <property type="match status" value="2"/>
</dbReference>
<dbReference type="InterPro" id="IPR036954">
    <property type="entry name" value="Collagen_IV_NC_sf"/>
</dbReference>
<keyword evidence="5" id="KW-0084">Basement membrane</keyword>
<keyword evidence="6" id="KW-0176">Collagen</keyword>
<dbReference type="InterPro" id="IPR008160">
    <property type="entry name" value="Collagen"/>
</dbReference>
<evidence type="ECO:0000256" key="7">
    <source>
        <dbReference type="ARBA" id="ARBA00023157"/>
    </source>
</evidence>
<evidence type="ECO:0000256" key="6">
    <source>
        <dbReference type="ARBA" id="ARBA00023119"/>
    </source>
</evidence>
<dbReference type="PANTHER" id="PTHR24637:SF421">
    <property type="entry name" value="CUTICLE COLLAGEN DPY-2"/>
    <property type="match status" value="1"/>
</dbReference>
<evidence type="ECO:0000259" key="9">
    <source>
        <dbReference type="PROSITE" id="PS51403"/>
    </source>
</evidence>
<dbReference type="InterPro" id="IPR001442">
    <property type="entry name" value="Collagen_IV_NC"/>
</dbReference>
<dbReference type="GO" id="GO:0005201">
    <property type="term" value="F:extracellular matrix structural constituent"/>
    <property type="evidence" value="ECO:0007669"/>
    <property type="project" value="InterPro"/>
</dbReference>
<dbReference type="GO" id="GO:0005581">
    <property type="term" value="C:collagen trimer"/>
    <property type="evidence" value="ECO:0007669"/>
    <property type="project" value="UniProtKB-KW"/>
</dbReference>
<reference evidence="10 11" key="1">
    <citation type="submission" date="2018-11" db="EMBL/GenBank/DDBJ databases">
        <authorList>
            <consortium name="Pathogen Informatics"/>
        </authorList>
    </citation>
    <scope>NUCLEOTIDE SEQUENCE [LARGE SCALE GENOMIC DNA]</scope>
</reference>
<dbReference type="PROSITE" id="PS51403">
    <property type="entry name" value="NC1_IV"/>
    <property type="match status" value="1"/>
</dbReference>
<comment type="subcellular location">
    <subcellularLocation>
        <location evidence="1">Secreted</location>
        <location evidence="1">Extracellular space</location>
        <location evidence="1">Extracellular matrix</location>
        <location evidence="1">Basement membrane</location>
    </subcellularLocation>
</comment>
<proteinExistence type="predicted"/>
<dbReference type="EMBL" id="UYRU01062449">
    <property type="protein sequence ID" value="VDN15418.1"/>
    <property type="molecule type" value="Genomic_DNA"/>
</dbReference>
<evidence type="ECO:0000256" key="2">
    <source>
        <dbReference type="ARBA" id="ARBA00022525"/>
    </source>
</evidence>
<evidence type="ECO:0000256" key="5">
    <source>
        <dbReference type="ARBA" id="ARBA00022869"/>
    </source>
</evidence>
<dbReference type="Gene3D" id="2.170.240.10">
    <property type="entry name" value="Collagen IV, non-collagenous"/>
    <property type="match status" value="2"/>
</dbReference>
<dbReference type="GO" id="GO:0005604">
    <property type="term" value="C:basement membrane"/>
    <property type="evidence" value="ECO:0007669"/>
    <property type="project" value="UniProtKB-SubCell"/>
</dbReference>
<keyword evidence="2" id="KW-0964">Secreted</keyword>
<dbReference type="AlphaFoldDB" id="A0A3P7LZC1"/>
<keyword evidence="11" id="KW-1185">Reference proteome</keyword>
<evidence type="ECO:0000256" key="1">
    <source>
        <dbReference type="ARBA" id="ARBA00004302"/>
    </source>
</evidence>
<dbReference type="InterPro" id="IPR016187">
    <property type="entry name" value="CTDL_fold"/>
</dbReference>
<keyword evidence="7" id="KW-1015">Disulfide bond</keyword>
<dbReference type="Pfam" id="PF01413">
    <property type="entry name" value="C4"/>
    <property type="match status" value="1"/>
</dbReference>
<protein>
    <recommendedName>
        <fullName evidence="9">Collagen IV NC1 domain-containing protein</fullName>
    </recommendedName>
</protein>
<organism evidence="10 11">
    <name type="scientific">Dibothriocephalus latus</name>
    <name type="common">Fish tapeworm</name>
    <name type="synonym">Diphyllobothrium latum</name>
    <dbReference type="NCBI Taxonomy" id="60516"/>
    <lineage>
        <taxon>Eukaryota</taxon>
        <taxon>Metazoa</taxon>
        <taxon>Spiralia</taxon>
        <taxon>Lophotrochozoa</taxon>
        <taxon>Platyhelminthes</taxon>
        <taxon>Cestoda</taxon>
        <taxon>Eucestoda</taxon>
        <taxon>Diphyllobothriidea</taxon>
        <taxon>Diphyllobothriidae</taxon>
        <taxon>Dibothriocephalus</taxon>
    </lineage>
</organism>